<keyword evidence="4" id="KW-1185">Reference proteome</keyword>
<dbReference type="Pfam" id="PF03795">
    <property type="entry name" value="YCII"/>
    <property type="match status" value="1"/>
</dbReference>
<gene>
    <name evidence="3" type="ordered locus">Pro_1669</name>
</gene>
<proteinExistence type="inferred from homology"/>
<reference evidence="3 4" key="1">
    <citation type="journal article" date="2003" name="Proc. Natl. Acad. Sci. U.S.A.">
        <title>Genome sequence of the cyanobacterium Prochlorococcus marinus SS120, a nearly minimal oxyphototrophic genome.</title>
        <authorList>
            <person name="Dufresne A."/>
            <person name="Salanoubat M."/>
            <person name="Partensky F."/>
            <person name="Artiguenave F."/>
            <person name="Axmann I.M."/>
            <person name="Barbe V."/>
            <person name="Duprat S."/>
            <person name="Galperin M.Y."/>
            <person name="Koonin E.V."/>
            <person name="Le Gall F."/>
            <person name="Makarova K.S."/>
            <person name="Ostrowski M."/>
            <person name="Oztas S."/>
            <person name="Robert C."/>
            <person name="Rogozin I.B."/>
            <person name="Scanlan D.J."/>
            <person name="Tandeau de Marsac N."/>
            <person name="Weissenbach J."/>
            <person name="Wincker P."/>
            <person name="Wolf Y.I."/>
            <person name="Hess W.R."/>
        </authorList>
    </citation>
    <scope>NUCLEOTIDE SEQUENCE [LARGE SCALE GENOMIC DNA]</scope>
    <source>
        <strain evidence="4">SARG / CCMP1375 / SS120</strain>
    </source>
</reference>
<dbReference type="Gene3D" id="3.30.70.1060">
    <property type="entry name" value="Dimeric alpha+beta barrel"/>
    <property type="match status" value="1"/>
</dbReference>
<dbReference type="EMBL" id="AE017126">
    <property type="protein sequence ID" value="AAQ00713.1"/>
    <property type="molecule type" value="Genomic_DNA"/>
</dbReference>
<dbReference type="KEGG" id="pma:Pro_1669"/>
<dbReference type="eggNOG" id="COG2350">
    <property type="taxonomic scope" value="Bacteria"/>
</dbReference>
<sequence>MPLFIKKEQFTQETLSLLPEIKKQYLADHKIWVKELIASGKNISSGYLTDQERNPGGGGLLFIEATNFEEAKDIIQQDPMIRNNLVNWEIQEWVPVAGNLLEQFNVDKFA</sequence>
<dbReference type="InterPro" id="IPR005545">
    <property type="entry name" value="YCII"/>
</dbReference>
<dbReference type="PATRIC" id="fig|167539.5.peg.1763"/>
<dbReference type="RefSeq" id="WP_011125818.1">
    <property type="nucleotide sequence ID" value="NC_005042.1"/>
</dbReference>
<dbReference type="InterPro" id="IPR011008">
    <property type="entry name" value="Dimeric_a/b-barrel"/>
</dbReference>
<evidence type="ECO:0000313" key="3">
    <source>
        <dbReference type="EMBL" id="AAQ00713.1"/>
    </source>
</evidence>
<dbReference type="PANTHER" id="PTHR37828">
    <property type="entry name" value="GSR2449 PROTEIN"/>
    <property type="match status" value="1"/>
</dbReference>
<evidence type="ECO:0000259" key="2">
    <source>
        <dbReference type="Pfam" id="PF03795"/>
    </source>
</evidence>
<dbReference type="AlphaFoldDB" id="Q7VA00"/>
<accession>Q7VA00</accession>
<evidence type="ECO:0000256" key="1">
    <source>
        <dbReference type="ARBA" id="ARBA00007689"/>
    </source>
</evidence>
<comment type="similarity">
    <text evidence="1">Belongs to the YciI family.</text>
</comment>
<organism evidence="3 4">
    <name type="scientific">Prochlorococcus marinus (strain SARG / CCMP1375 / SS120)</name>
    <dbReference type="NCBI Taxonomy" id="167539"/>
    <lineage>
        <taxon>Bacteria</taxon>
        <taxon>Bacillati</taxon>
        <taxon>Cyanobacteriota</taxon>
        <taxon>Cyanophyceae</taxon>
        <taxon>Synechococcales</taxon>
        <taxon>Prochlorococcaceae</taxon>
        <taxon>Prochlorococcus</taxon>
    </lineage>
</organism>
<dbReference type="OrthoDB" id="531275at2"/>
<dbReference type="STRING" id="167539.Pro_1669"/>
<dbReference type="PANTHER" id="PTHR37828:SF1">
    <property type="entry name" value="YCII-RELATED DOMAIN-CONTAINING PROTEIN"/>
    <property type="match status" value="1"/>
</dbReference>
<evidence type="ECO:0000313" key="4">
    <source>
        <dbReference type="Proteomes" id="UP000001420"/>
    </source>
</evidence>
<dbReference type="HOGENOM" id="CLU_110355_7_1_3"/>
<dbReference type="SUPFAM" id="SSF54909">
    <property type="entry name" value="Dimeric alpha+beta barrel"/>
    <property type="match status" value="1"/>
</dbReference>
<name>Q7VA00_PROMA</name>
<protein>
    <submittedName>
        <fullName evidence="3">Uncharacterized YCII family conserved protein</fullName>
    </submittedName>
</protein>
<dbReference type="Proteomes" id="UP000001420">
    <property type="component" value="Chromosome"/>
</dbReference>
<feature type="domain" description="YCII-related" evidence="2">
    <location>
        <begin position="15"/>
        <end position="93"/>
    </location>
</feature>
<dbReference type="EnsemblBacteria" id="AAQ00713">
    <property type="protein sequence ID" value="AAQ00713"/>
    <property type="gene ID" value="Pro_1669"/>
</dbReference>